<dbReference type="SMART" id="SM00471">
    <property type="entry name" value="HDc"/>
    <property type="match status" value="1"/>
</dbReference>
<dbReference type="Pfam" id="PF13487">
    <property type="entry name" value="HD_5"/>
    <property type="match status" value="1"/>
</dbReference>
<name>A0A974P7J1_9BACL</name>
<dbReference type="InterPro" id="IPR003607">
    <property type="entry name" value="HD/PDEase_dom"/>
</dbReference>
<protein>
    <submittedName>
        <fullName evidence="2">HD-GYP domain-containing protein</fullName>
    </submittedName>
</protein>
<dbReference type="InterPro" id="IPR037522">
    <property type="entry name" value="HD_GYP_dom"/>
</dbReference>
<dbReference type="PANTHER" id="PTHR45228">
    <property type="entry name" value="CYCLIC DI-GMP PHOSPHODIESTERASE TM_0186-RELATED"/>
    <property type="match status" value="1"/>
</dbReference>
<gene>
    <name evidence="2" type="ORF">JI735_19195</name>
</gene>
<dbReference type="SUPFAM" id="SSF109604">
    <property type="entry name" value="HD-domain/PDEase-like"/>
    <property type="match status" value="1"/>
</dbReference>
<dbReference type="NCBIfam" id="TIGR00277">
    <property type="entry name" value="HDIG"/>
    <property type="match status" value="1"/>
</dbReference>
<dbReference type="InterPro" id="IPR052020">
    <property type="entry name" value="Cyclic_di-GMP/3'3'-cGAMP_PDE"/>
</dbReference>
<evidence type="ECO:0000259" key="1">
    <source>
        <dbReference type="PROSITE" id="PS51832"/>
    </source>
</evidence>
<evidence type="ECO:0000313" key="2">
    <source>
        <dbReference type="EMBL" id="QQZ58859.1"/>
    </source>
</evidence>
<dbReference type="RefSeq" id="WP_051051691.1">
    <property type="nucleotide sequence ID" value="NZ_CP068595.1"/>
</dbReference>
<sequence length="184" mass="20290">MIFKNVLDLLDAVHAKQVGQLAEALAVQAGLSAGEAALIGEAAVYHDIGKISIPESLLKANRPLTAEERLRMQRHVEYGLSILSVYQMNPMMDVARIIVATHHEHWDGSGYPRGLKGEQIPLCGRIVALCDVFDALTSERSYKNAWSVEDTLEYIAQHKGSHFDPALANLFIAMIWQQQTVAGL</sequence>
<dbReference type="EMBL" id="CP068595">
    <property type="protein sequence ID" value="QQZ58859.1"/>
    <property type="molecule type" value="Genomic_DNA"/>
</dbReference>
<dbReference type="KEGG" id="pson:JI735_19195"/>
<feature type="domain" description="HD-GYP" evidence="1">
    <location>
        <begin position="1"/>
        <end position="184"/>
    </location>
</feature>
<proteinExistence type="predicted"/>
<dbReference type="InterPro" id="IPR006675">
    <property type="entry name" value="HDIG_dom"/>
</dbReference>
<dbReference type="Proteomes" id="UP000595841">
    <property type="component" value="Chromosome"/>
</dbReference>
<dbReference type="PROSITE" id="PS51832">
    <property type="entry name" value="HD_GYP"/>
    <property type="match status" value="1"/>
</dbReference>
<dbReference type="CDD" id="cd00077">
    <property type="entry name" value="HDc"/>
    <property type="match status" value="1"/>
</dbReference>
<dbReference type="Gene3D" id="1.10.3210.10">
    <property type="entry name" value="Hypothetical protein af1432"/>
    <property type="match status" value="1"/>
</dbReference>
<dbReference type="PANTHER" id="PTHR45228:SF1">
    <property type="entry name" value="CYCLIC DI-GMP PHOSPHODIESTERASE TM_0186"/>
    <property type="match status" value="1"/>
</dbReference>
<accession>A0A974P7J1</accession>
<reference evidence="2 3" key="1">
    <citation type="submission" date="2021-01" db="EMBL/GenBank/DDBJ databases">
        <title>Whole genome sequence of Paenibacillus sonchi LMG 24727 for comparative genomics.</title>
        <authorList>
            <person name="Lee G."/>
            <person name="Kim M.-J."/>
            <person name="Lim K."/>
            <person name="Shin J.-H."/>
        </authorList>
    </citation>
    <scope>NUCLEOTIDE SEQUENCE [LARGE SCALE GENOMIC DNA]</scope>
    <source>
        <strain evidence="2 3">LMG 24727</strain>
    </source>
</reference>
<organism evidence="2 3">
    <name type="scientific">Paenibacillus sonchi</name>
    <dbReference type="NCBI Taxonomy" id="373687"/>
    <lineage>
        <taxon>Bacteria</taxon>
        <taxon>Bacillati</taxon>
        <taxon>Bacillota</taxon>
        <taxon>Bacilli</taxon>
        <taxon>Bacillales</taxon>
        <taxon>Paenibacillaceae</taxon>
        <taxon>Paenibacillus</taxon>
        <taxon>Paenibacillus sonchi group</taxon>
    </lineage>
</organism>
<keyword evidence="3" id="KW-1185">Reference proteome</keyword>
<evidence type="ECO:0000313" key="3">
    <source>
        <dbReference type="Proteomes" id="UP000595841"/>
    </source>
</evidence>
<dbReference type="AlphaFoldDB" id="A0A974P7J1"/>